<dbReference type="Proteomes" id="UP001066276">
    <property type="component" value="Chromosome 3_1"/>
</dbReference>
<protein>
    <submittedName>
        <fullName evidence="2">Uncharacterized protein</fullName>
    </submittedName>
</protein>
<gene>
    <name evidence="2" type="ORF">NDU88_001235</name>
</gene>
<dbReference type="AlphaFoldDB" id="A0AAV7U6B3"/>
<reference evidence="2" key="1">
    <citation type="journal article" date="2022" name="bioRxiv">
        <title>Sequencing and chromosome-scale assembly of the giantPleurodeles waltlgenome.</title>
        <authorList>
            <person name="Brown T."/>
            <person name="Elewa A."/>
            <person name="Iarovenko S."/>
            <person name="Subramanian E."/>
            <person name="Araus A.J."/>
            <person name="Petzold A."/>
            <person name="Susuki M."/>
            <person name="Suzuki K.-i.T."/>
            <person name="Hayashi T."/>
            <person name="Toyoda A."/>
            <person name="Oliveira C."/>
            <person name="Osipova E."/>
            <person name="Leigh N.D."/>
            <person name="Simon A."/>
            <person name="Yun M.H."/>
        </authorList>
    </citation>
    <scope>NUCLEOTIDE SEQUENCE</scope>
    <source>
        <strain evidence="2">20211129_DDA</strain>
        <tissue evidence="2">Liver</tissue>
    </source>
</reference>
<evidence type="ECO:0000313" key="3">
    <source>
        <dbReference type="Proteomes" id="UP001066276"/>
    </source>
</evidence>
<dbReference type="EMBL" id="JANPWB010000005">
    <property type="protein sequence ID" value="KAJ1184428.1"/>
    <property type="molecule type" value="Genomic_DNA"/>
</dbReference>
<accession>A0AAV7U6B3</accession>
<name>A0AAV7U6B3_PLEWA</name>
<feature type="compositionally biased region" description="Basic and acidic residues" evidence="1">
    <location>
        <begin position="37"/>
        <end position="51"/>
    </location>
</feature>
<evidence type="ECO:0000256" key="1">
    <source>
        <dbReference type="SAM" id="MobiDB-lite"/>
    </source>
</evidence>
<organism evidence="2 3">
    <name type="scientific">Pleurodeles waltl</name>
    <name type="common">Iberian ribbed newt</name>
    <dbReference type="NCBI Taxonomy" id="8319"/>
    <lineage>
        <taxon>Eukaryota</taxon>
        <taxon>Metazoa</taxon>
        <taxon>Chordata</taxon>
        <taxon>Craniata</taxon>
        <taxon>Vertebrata</taxon>
        <taxon>Euteleostomi</taxon>
        <taxon>Amphibia</taxon>
        <taxon>Batrachia</taxon>
        <taxon>Caudata</taxon>
        <taxon>Salamandroidea</taxon>
        <taxon>Salamandridae</taxon>
        <taxon>Pleurodelinae</taxon>
        <taxon>Pleurodeles</taxon>
    </lineage>
</organism>
<feature type="compositionally biased region" description="Basic and acidic residues" evidence="1">
    <location>
        <begin position="67"/>
        <end position="98"/>
    </location>
</feature>
<sequence>MRGDTTEGEERAQPKERLTKQALPPSDTGAQVMAEGPLERHGGKQRGEGSRPRSGTRLACGAYCGSRDGDGAAPEEGRDAANDRGRPAPVKRHPDMDLGLRWPGKR</sequence>
<feature type="region of interest" description="Disordered" evidence="1">
    <location>
        <begin position="1"/>
        <end position="106"/>
    </location>
</feature>
<comment type="caution">
    <text evidence="2">The sequence shown here is derived from an EMBL/GenBank/DDBJ whole genome shotgun (WGS) entry which is preliminary data.</text>
</comment>
<proteinExistence type="predicted"/>
<feature type="compositionally biased region" description="Basic and acidic residues" evidence="1">
    <location>
        <begin position="1"/>
        <end position="19"/>
    </location>
</feature>
<evidence type="ECO:0000313" key="2">
    <source>
        <dbReference type="EMBL" id="KAJ1184428.1"/>
    </source>
</evidence>
<keyword evidence="3" id="KW-1185">Reference proteome</keyword>